<gene>
    <name evidence="7" type="ORF">FC770_15115</name>
</gene>
<comment type="subcellular location">
    <subcellularLocation>
        <location evidence="1">Membrane</location>
        <topology evidence="1">Multi-pass membrane protein</topology>
    </subcellularLocation>
</comment>
<evidence type="ECO:0000256" key="2">
    <source>
        <dbReference type="ARBA" id="ARBA00007524"/>
    </source>
</evidence>
<dbReference type="InterPro" id="IPR038330">
    <property type="entry name" value="TspO/MBR-related_sf"/>
</dbReference>
<dbReference type="GO" id="GO:0016020">
    <property type="term" value="C:membrane"/>
    <property type="evidence" value="ECO:0007669"/>
    <property type="project" value="UniProtKB-SubCell"/>
</dbReference>
<evidence type="ECO:0000256" key="5">
    <source>
        <dbReference type="ARBA" id="ARBA00023136"/>
    </source>
</evidence>
<dbReference type="PANTHER" id="PTHR10057">
    <property type="entry name" value="PERIPHERAL-TYPE BENZODIAZEPINE RECEPTOR"/>
    <property type="match status" value="1"/>
</dbReference>
<dbReference type="GO" id="GO:0033013">
    <property type="term" value="P:tetrapyrrole metabolic process"/>
    <property type="evidence" value="ECO:0007669"/>
    <property type="project" value="UniProtKB-ARBA"/>
</dbReference>
<dbReference type="Pfam" id="PF03073">
    <property type="entry name" value="TspO_MBR"/>
    <property type="match status" value="1"/>
</dbReference>
<keyword evidence="8" id="KW-1185">Reference proteome</keyword>
<dbReference type="InterPro" id="IPR004307">
    <property type="entry name" value="TspO_MBR"/>
</dbReference>
<dbReference type="EMBL" id="SZPY01000004">
    <property type="protein sequence ID" value="TKI60832.1"/>
    <property type="molecule type" value="Genomic_DNA"/>
</dbReference>
<name>A0A4U2YK89_9ACTN</name>
<reference evidence="7 8" key="1">
    <citation type="submission" date="2019-04" db="EMBL/GenBank/DDBJ databases">
        <authorList>
            <person name="Dong K."/>
        </authorList>
    </citation>
    <scope>NUCLEOTIDE SEQUENCE [LARGE SCALE GENOMIC DNA]</scope>
    <source>
        <strain evidence="8">dk3543</strain>
    </source>
</reference>
<evidence type="ECO:0000313" key="7">
    <source>
        <dbReference type="EMBL" id="TKI60832.1"/>
    </source>
</evidence>
<feature type="transmembrane region" description="Helical" evidence="6">
    <location>
        <begin position="87"/>
        <end position="114"/>
    </location>
</feature>
<evidence type="ECO:0000313" key="8">
    <source>
        <dbReference type="Proteomes" id="UP000307808"/>
    </source>
</evidence>
<dbReference type="OrthoDB" id="9795496at2"/>
<protein>
    <submittedName>
        <fullName evidence="7">Tryptophan-rich sensory protein</fullName>
    </submittedName>
</protein>
<evidence type="ECO:0000256" key="3">
    <source>
        <dbReference type="ARBA" id="ARBA00022692"/>
    </source>
</evidence>
<accession>A0A4U2YK89</accession>
<dbReference type="Proteomes" id="UP000307808">
    <property type="component" value="Unassembled WGS sequence"/>
</dbReference>
<comment type="caution">
    <text evidence="7">The sequence shown here is derived from an EMBL/GenBank/DDBJ whole genome shotgun (WGS) entry which is preliminary data.</text>
</comment>
<dbReference type="AlphaFoldDB" id="A0A4U2YK89"/>
<keyword evidence="4 6" id="KW-1133">Transmembrane helix</keyword>
<dbReference type="PANTHER" id="PTHR10057:SF0">
    <property type="entry name" value="TRANSLOCATOR PROTEIN"/>
    <property type="match status" value="1"/>
</dbReference>
<proteinExistence type="inferred from homology"/>
<dbReference type="Gene3D" id="1.20.1260.100">
    <property type="entry name" value="TspO/MBR protein"/>
    <property type="match status" value="1"/>
</dbReference>
<evidence type="ECO:0000256" key="1">
    <source>
        <dbReference type="ARBA" id="ARBA00004141"/>
    </source>
</evidence>
<sequence>MEPREIVSSVGLPLGAAVLGSVATASGTNSLWYRTLKKPAIQPPPVVFPIAWTVLYAQSALASGIAQKEMSEEEAAAFRRKFFVNMALNAGWCWSFFGAKKVAPSILVAGALAASSIDLTRSVGKVSTRAGALMAPYAAWTSFATVLNAAIWRKNPRRP</sequence>
<evidence type="ECO:0000256" key="4">
    <source>
        <dbReference type="ARBA" id="ARBA00022989"/>
    </source>
</evidence>
<keyword evidence="3 6" id="KW-0812">Transmembrane</keyword>
<feature type="transmembrane region" description="Helical" evidence="6">
    <location>
        <begin position="134"/>
        <end position="152"/>
    </location>
</feature>
<evidence type="ECO:0000256" key="6">
    <source>
        <dbReference type="SAM" id="Phobius"/>
    </source>
</evidence>
<keyword evidence="5 6" id="KW-0472">Membrane</keyword>
<organism evidence="7 8">
    <name type="scientific">Nocardioides jishulii</name>
    <dbReference type="NCBI Taxonomy" id="2575440"/>
    <lineage>
        <taxon>Bacteria</taxon>
        <taxon>Bacillati</taxon>
        <taxon>Actinomycetota</taxon>
        <taxon>Actinomycetes</taxon>
        <taxon>Propionibacteriales</taxon>
        <taxon>Nocardioidaceae</taxon>
        <taxon>Nocardioides</taxon>
    </lineage>
</organism>
<dbReference type="PIRSF" id="PIRSF005859">
    <property type="entry name" value="PBR"/>
    <property type="match status" value="1"/>
</dbReference>
<dbReference type="CDD" id="cd15904">
    <property type="entry name" value="TSPO_MBR"/>
    <property type="match status" value="1"/>
</dbReference>
<dbReference type="FunFam" id="1.20.1260.100:FF:000001">
    <property type="entry name" value="translocator protein 2"/>
    <property type="match status" value="1"/>
</dbReference>
<comment type="similarity">
    <text evidence="2">Belongs to the TspO/BZRP family.</text>
</comment>
<dbReference type="RefSeq" id="WP_137067138.1">
    <property type="nucleotide sequence ID" value="NZ_CP040748.1"/>
</dbReference>